<protein>
    <submittedName>
        <fullName evidence="3">DUF3365 domain-containing protein</fullName>
    </submittedName>
</protein>
<dbReference type="EMBL" id="JAJKFT010000010">
    <property type="protein sequence ID" value="MCC9631138.1"/>
    <property type="molecule type" value="Genomic_DNA"/>
</dbReference>
<accession>A0A9X1SI38</accession>
<proteinExistence type="predicted"/>
<evidence type="ECO:0000313" key="4">
    <source>
        <dbReference type="Proteomes" id="UP001139103"/>
    </source>
</evidence>
<feature type="signal peptide" evidence="1">
    <location>
        <begin position="1"/>
        <end position="20"/>
    </location>
</feature>
<evidence type="ECO:0000259" key="2">
    <source>
        <dbReference type="Pfam" id="PF11845"/>
    </source>
</evidence>
<reference evidence="3" key="1">
    <citation type="submission" date="2021-11" db="EMBL/GenBank/DDBJ databases">
        <title>Genome sequence.</title>
        <authorList>
            <person name="Sun Q."/>
        </authorList>
    </citation>
    <scope>NUCLEOTIDE SEQUENCE</scope>
    <source>
        <strain evidence="3">JC732</strain>
    </source>
</reference>
<name>A0A9X1SI38_9BACT</name>
<dbReference type="InterPro" id="IPR021796">
    <property type="entry name" value="Tll0287-like_dom"/>
</dbReference>
<dbReference type="RefSeq" id="WP_230222850.1">
    <property type="nucleotide sequence ID" value="NZ_JAJKFT010000010.1"/>
</dbReference>
<keyword evidence="1" id="KW-0732">Signal</keyword>
<feature type="chain" id="PRO_5040929676" evidence="1">
    <location>
        <begin position="21"/>
        <end position="175"/>
    </location>
</feature>
<organism evidence="3 4">
    <name type="scientific">Blastopirellula sediminis</name>
    <dbReference type="NCBI Taxonomy" id="2894196"/>
    <lineage>
        <taxon>Bacteria</taxon>
        <taxon>Pseudomonadati</taxon>
        <taxon>Planctomycetota</taxon>
        <taxon>Planctomycetia</taxon>
        <taxon>Pirellulales</taxon>
        <taxon>Pirellulaceae</taxon>
        <taxon>Blastopirellula</taxon>
    </lineage>
</organism>
<dbReference type="Pfam" id="PF11845">
    <property type="entry name" value="Tll0287-like"/>
    <property type="match status" value="1"/>
</dbReference>
<sequence length="175" mass="19438">MNRAPIVLALLLSIAGLAAATIADESSEQASPAPPVRIEEARSRARLLHETLHGTLQVMHRDFFDEEESHAIPSRSLEDVFAELERSHHVKIRWISVNTNAMNIDNEPKSPFEKLAAKELAEGKPEHDSVDNGRYQYAGAIRLASRCLKCHVPNRKSTESRIAGLVISMPIAEEK</sequence>
<feature type="domain" description="Tll0287-like" evidence="2">
    <location>
        <begin position="39"/>
        <end position="159"/>
    </location>
</feature>
<dbReference type="Proteomes" id="UP001139103">
    <property type="component" value="Unassembled WGS sequence"/>
</dbReference>
<dbReference type="AlphaFoldDB" id="A0A9X1SI38"/>
<gene>
    <name evidence="3" type="ORF">LOC68_22325</name>
</gene>
<evidence type="ECO:0000313" key="3">
    <source>
        <dbReference type="EMBL" id="MCC9631138.1"/>
    </source>
</evidence>
<comment type="caution">
    <text evidence="3">The sequence shown here is derived from an EMBL/GenBank/DDBJ whole genome shotgun (WGS) entry which is preliminary data.</text>
</comment>
<evidence type="ECO:0000256" key="1">
    <source>
        <dbReference type="SAM" id="SignalP"/>
    </source>
</evidence>
<keyword evidence="4" id="KW-1185">Reference proteome</keyword>